<dbReference type="Proteomes" id="UP000243106">
    <property type="component" value="Unassembled WGS sequence"/>
</dbReference>
<organism evidence="2 3">
    <name type="scientific">Roseivivax halotolerans</name>
    <dbReference type="NCBI Taxonomy" id="93684"/>
    <lineage>
        <taxon>Bacteria</taxon>
        <taxon>Pseudomonadati</taxon>
        <taxon>Pseudomonadota</taxon>
        <taxon>Alphaproteobacteria</taxon>
        <taxon>Rhodobacterales</taxon>
        <taxon>Roseobacteraceae</taxon>
        <taxon>Roseivivax</taxon>
    </lineage>
</organism>
<dbReference type="PROSITE" id="PS51257">
    <property type="entry name" value="PROKAR_LIPOPROTEIN"/>
    <property type="match status" value="1"/>
</dbReference>
<keyword evidence="1" id="KW-0732">Signal</keyword>
<sequence length="94" mass="9713">MRLALFLLMTGLATACTQFPELDATATPGVADAPYPDLLPIDQLLRGSAARATPEVRAGVEARAAALRGRAAALQGPVIDAATRRRMAGGVATR</sequence>
<evidence type="ECO:0000313" key="2">
    <source>
        <dbReference type="EMBL" id="SFQ62493.1"/>
    </source>
</evidence>
<dbReference type="RefSeq" id="WP_093014828.1">
    <property type="nucleotide sequence ID" value="NZ_FOXV01000014.1"/>
</dbReference>
<proteinExistence type="predicted"/>
<dbReference type="AlphaFoldDB" id="A0A1I6A1M5"/>
<evidence type="ECO:0000313" key="3">
    <source>
        <dbReference type="Proteomes" id="UP000243106"/>
    </source>
</evidence>
<gene>
    <name evidence="2" type="ORF">SAMN05421853_1147</name>
</gene>
<feature type="signal peptide" evidence="1">
    <location>
        <begin position="1"/>
        <end position="15"/>
    </location>
</feature>
<keyword evidence="3" id="KW-1185">Reference proteome</keyword>
<evidence type="ECO:0000256" key="1">
    <source>
        <dbReference type="SAM" id="SignalP"/>
    </source>
</evidence>
<accession>A0A1I6A1M5</accession>
<protein>
    <submittedName>
        <fullName evidence="2">Uncharacterized protein</fullName>
    </submittedName>
</protein>
<name>A0A1I6A1M5_9RHOB</name>
<dbReference type="EMBL" id="FOXV01000014">
    <property type="protein sequence ID" value="SFQ62493.1"/>
    <property type="molecule type" value="Genomic_DNA"/>
</dbReference>
<reference evidence="3" key="1">
    <citation type="submission" date="2016-10" db="EMBL/GenBank/DDBJ databases">
        <authorList>
            <person name="Varghese N."/>
            <person name="Submissions S."/>
        </authorList>
    </citation>
    <scope>NUCLEOTIDE SEQUENCE [LARGE SCALE GENOMIC DNA]</scope>
    <source>
        <strain evidence="3">JCM 10271</strain>
    </source>
</reference>
<dbReference type="STRING" id="93684.SAMN05421853_1147"/>
<feature type="chain" id="PRO_5017438634" evidence="1">
    <location>
        <begin position="16"/>
        <end position="94"/>
    </location>
</feature>